<feature type="domain" description="Solute-binding protein family 5" evidence="2">
    <location>
        <begin position="83"/>
        <end position="464"/>
    </location>
</feature>
<dbReference type="GO" id="GO:0015833">
    <property type="term" value="P:peptide transport"/>
    <property type="evidence" value="ECO:0007669"/>
    <property type="project" value="TreeGrafter"/>
</dbReference>
<accession>E6JZ61</accession>
<keyword evidence="4" id="KW-1185">Reference proteome</keyword>
<protein>
    <submittedName>
        <fullName evidence="3">ABC transporter, substrate-binding protein, family 5</fullName>
    </submittedName>
</protein>
<dbReference type="PROSITE" id="PS51257">
    <property type="entry name" value="PROKAR_LIPOPROTEIN"/>
    <property type="match status" value="1"/>
</dbReference>
<dbReference type="CDD" id="cd00995">
    <property type="entry name" value="PBP2_NikA_DppA_OppA_like"/>
    <property type="match status" value="1"/>
</dbReference>
<dbReference type="HOGENOM" id="CLU_017028_0_3_11"/>
<evidence type="ECO:0000313" key="3">
    <source>
        <dbReference type="EMBL" id="EFT83951.1"/>
    </source>
</evidence>
<feature type="signal peptide" evidence="1">
    <location>
        <begin position="1"/>
        <end position="23"/>
    </location>
</feature>
<dbReference type="PATRIC" id="fig|864564.6.peg.756"/>
<dbReference type="Gene3D" id="3.40.190.10">
    <property type="entry name" value="Periplasmic binding protein-like II"/>
    <property type="match status" value="1"/>
</dbReference>
<comment type="caution">
    <text evidence="3">The sequence shown here is derived from an EMBL/GenBank/DDBJ whole genome shotgun (WGS) entry which is preliminary data.</text>
</comment>
<sequence length="548" mass="59860">MKKHLFKSMVGAVAALSLSFGLAACGSGGSSSGATGEKSIVTVYNVEPQNKMIPGNVNENAGARVLDLIFAGLVTFDRNGIPHNEVAQSIKASKNNTFFTINLKSGWKFNDGTPVTASSFTKAWSYTANATNAQLNASFFSVIKGYDALQRKGVSPQAQLSGLKVVNDRTFTVELNKPSQVFSIMLGYIAFVPMPESFYKDPKAFGENPVGDGPYKFKSWTHNRSIEVVRNKDYHGFLKPKNAGITFKIYTDKESAYSDVRSGNLDVMDTVPTSALRTFRTDTSLKSYNKAGSRIETVTFSPNLKHFGNDKEGILRRRAVSLAIDRQQIASKVFSGVVTPATDFVSPPISGHTDKLKGADVLTYNPSEAKKLWAQANAISPWTSSDSIVLSYNSDGGTKDVFDAIANQLTNTLKVKATTNPVATFNEFRNEINQRKLVGVFRTGWMPDYPSAEDYLNPIYSSEAADGKGSNDGDYKNPKFDAILSQAAGVSSTAEANKLYQQGEEILLAELPTIPLYYYNNYGVTTSGVSGYYQGWDSVPRYEDLQKN</sequence>
<proteinExistence type="predicted"/>
<dbReference type="GO" id="GO:1904680">
    <property type="term" value="F:peptide transmembrane transporter activity"/>
    <property type="evidence" value="ECO:0007669"/>
    <property type="project" value="TreeGrafter"/>
</dbReference>
<dbReference type="SUPFAM" id="SSF53850">
    <property type="entry name" value="Periplasmic binding protein-like II"/>
    <property type="match status" value="1"/>
</dbReference>
<keyword evidence="1" id="KW-0732">Signal</keyword>
<dbReference type="GO" id="GO:0043190">
    <property type="term" value="C:ATP-binding cassette (ABC) transporter complex"/>
    <property type="evidence" value="ECO:0007669"/>
    <property type="project" value="InterPro"/>
</dbReference>
<dbReference type="KEGG" id="pdo:PSDT_0685"/>
<dbReference type="RefSeq" id="WP_006289339.1">
    <property type="nucleotide sequence ID" value="NZ_AP012333.1"/>
</dbReference>
<evidence type="ECO:0000259" key="2">
    <source>
        <dbReference type="Pfam" id="PF00496"/>
    </source>
</evidence>
<feature type="chain" id="PRO_5038608320" evidence="1">
    <location>
        <begin position="24"/>
        <end position="548"/>
    </location>
</feature>
<evidence type="ECO:0000256" key="1">
    <source>
        <dbReference type="SAM" id="SignalP"/>
    </source>
</evidence>
<dbReference type="InterPro" id="IPR000914">
    <property type="entry name" value="SBP_5_dom"/>
</dbReference>
<dbReference type="Proteomes" id="UP000004946">
    <property type="component" value="Chromosome"/>
</dbReference>
<dbReference type="PANTHER" id="PTHR30290:SF83">
    <property type="entry name" value="ABC TRANSPORTER SUBSTRATE-BINDING PROTEIN"/>
    <property type="match status" value="1"/>
</dbReference>
<gene>
    <name evidence="3" type="ORF">HMPREF0620_0956</name>
</gene>
<dbReference type="PANTHER" id="PTHR30290">
    <property type="entry name" value="PERIPLASMIC BINDING COMPONENT OF ABC TRANSPORTER"/>
    <property type="match status" value="1"/>
</dbReference>
<dbReference type="AlphaFoldDB" id="E6JZ61"/>
<dbReference type="Gene3D" id="3.90.76.10">
    <property type="entry name" value="Dipeptide-binding Protein, Domain 1"/>
    <property type="match status" value="1"/>
</dbReference>
<dbReference type="eggNOG" id="COG4166">
    <property type="taxonomic scope" value="Bacteria"/>
</dbReference>
<dbReference type="InterPro" id="IPR030678">
    <property type="entry name" value="Peptide/Ni-bd"/>
</dbReference>
<dbReference type="GO" id="GO:0042597">
    <property type="term" value="C:periplasmic space"/>
    <property type="evidence" value="ECO:0007669"/>
    <property type="project" value="UniProtKB-ARBA"/>
</dbReference>
<reference evidence="3 4" key="1">
    <citation type="submission" date="2010-12" db="EMBL/GenBank/DDBJ databases">
        <authorList>
            <person name="Muzny D."/>
            <person name="Qin X."/>
            <person name="Buhay C."/>
            <person name="Dugan-Rocha S."/>
            <person name="Ding Y."/>
            <person name="Chen G."/>
            <person name="Hawes A."/>
            <person name="Holder M."/>
            <person name="Jhangiani S."/>
            <person name="Johnson A."/>
            <person name="Khan Z."/>
            <person name="Li Z."/>
            <person name="Liu W."/>
            <person name="Liu X."/>
            <person name="Perez L."/>
            <person name="Shen H."/>
            <person name="Wang Q."/>
            <person name="Watt J."/>
            <person name="Xi L."/>
            <person name="Xin Y."/>
            <person name="Zhou J."/>
            <person name="Deng J."/>
            <person name="Jiang H."/>
            <person name="Liu Y."/>
            <person name="Qu J."/>
            <person name="Song X.-Z."/>
            <person name="Zhang L."/>
            <person name="Villasana D."/>
            <person name="Johnson A."/>
            <person name="Liu J."/>
            <person name="Liyanage D."/>
            <person name="Lorensuhewa L."/>
            <person name="Robinson T."/>
            <person name="Song A."/>
            <person name="Song B.-B."/>
            <person name="Dinh H."/>
            <person name="Thornton R."/>
            <person name="Coyle M."/>
            <person name="Francisco L."/>
            <person name="Jackson L."/>
            <person name="Javaid M."/>
            <person name="Korchina V."/>
            <person name="Kovar C."/>
            <person name="Mata R."/>
            <person name="Mathew T."/>
            <person name="Ngo R."/>
            <person name="Nguyen L."/>
            <person name="Nguyen N."/>
            <person name="Okwuonu G."/>
            <person name="Ongeri F."/>
            <person name="Pham C."/>
            <person name="Simmons D."/>
            <person name="Wilczek-Boney K."/>
            <person name="Hale W."/>
            <person name="Jakkamsetti A."/>
            <person name="Pham P."/>
            <person name="Ruth R."/>
            <person name="San Lucas F."/>
            <person name="Warren J."/>
            <person name="Zhang J."/>
            <person name="Zhao Z."/>
            <person name="Zhou C."/>
            <person name="Zhu D."/>
            <person name="Lee S."/>
            <person name="Bess C."/>
            <person name="Blankenburg K."/>
            <person name="Forbes L."/>
            <person name="Fu Q."/>
            <person name="Gubbala S."/>
            <person name="Hirani K."/>
            <person name="Jayaseelan J.C."/>
            <person name="Lara F."/>
            <person name="Munidasa M."/>
            <person name="Palculict T."/>
            <person name="Patil S."/>
            <person name="Pu L.-L."/>
            <person name="Saada N."/>
            <person name="Tang L."/>
            <person name="Weissenberger G."/>
            <person name="Zhu Y."/>
            <person name="Hemphill L."/>
            <person name="Shang Y."/>
            <person name="Youmans B."/>
            <person name="Ayvaz T."/>
            <person name="Ross M."/>
            <person name="Santibanez J."/>
            <person name="Aqrawi P."/>
            <person name="Gross S."/>
            <person name="Joshi V."/>
            <person name="Fowler G."/>
            <person name="Nazareth L."/>
            <person name="Reid J."/>
            <person name="Worley K."/>
            <person name="Petrosino J."/>
            <person name="Highlander S."/>
            <person name="Gibbs R."/>
        </authorList>
    </citation>
    <scope>NUCLEOTIDE SEQUENCE [LARGE SCALE GENOMIC DNA]</scope>
    <source>
        <strain evidence="3 4">DSM 10105</strain>
    </source>
</reference>
<evidence type="ECO:0000313" key="4">
    <source>
        <dbReference type="Proteomes" id="UP000004946"/>
    </source>
</evidence>
<dbReference type="PIRSF" id="PIRSF002741">
    <property type="entry name" value="MppA"/>
    <property type="match status" value="1"/>
</dbReference>
<dbReference type="Gene3D" id="3.10.105.10">
    <property type="entry name" value="Dipeptide-binding Protein, Domain 3"/>
    <property type="match status" value="1"/>
</dbReference>
<dbReference type="InterPro" id="IPR039424">
    <property type="entry name" value="SBP_5"/>
</dbReference>
<name>E6JZ61_PARDN</name>
<dbReference type="Pfam" id="PF00496">
    <property type="entry name" value="SBP_bac_5"/>
    <property type="match status" value="1"/>
</dbReference>
<organism evidence="3 4">
    <name type="scientific">Parascardovia denticolens DSM 10105 = JCM 12538</name>
    <dbReference type="NCBI Taxonomy" id="864564"/>
    <lineage>
        <taxon>Bacteria</taxon>
        <taxon>Bacillati</taxon>
        <taxon>Actinomycetota</taxon>
        <taxon>Actinomycetes</taxon>
        <taxon>Bifidobacteriales</taxon>
        <taxon>Bifidobacteriaceae</taxon>
        <taxon>Parascardovia</taxon>
    </lineage>
</organism>
<dbReference type="EMBL" id="AEON01000001">
    <property type="protein sequence ID" value="EFT83951.1"/>
    <property type="molecule type" value="Genomic_DNA"/>
</dbReference>